<proteinExistence type="inferred from homology"/>
<dbReference type="GO" id="GO:0008643">
    <property type="term" value="P:carbohydrate transport"/>
    <property type="evidence" value="ECO:0007669"/>
    <property type="project" value="InterPro"/>
</dbReference>
<organism evidence="3 4">
    <name type="scientific">Yersinia intermedia</name>
    <dbReference type="NCBI Taxonomy" id="631"/>
    <lineage>
        <taxon>Bacteria</taxon>
        <taxon>Pseudomonadati</taxon>
        <taxon>Pseudomonadota</taxon>
        <taxon>Gammaproteobacteria</taxon>
        <taxon>Enterobacterales</taxon>
        <taxon>Yersiniaceae</taxon>
        <taxon>Yersinia</taxon>
    </lineage>
</organism>
<evidence type="ECO:0000313" key="4">
    <source>
        <dbReference type="Proteomes" id="UP000196440"/>
    </source>
</evidence>
<dbReference type="InterPro" id="IPR007049">
    <property type="entry name" value="Carb-sel_porin_OprB"/>
</dbReference>
<sequence length="473" mass="53472">MKPTLYLTRQMNSAAFYLLASTILFSSSALSEGLTGSGEYVEQSTPEWQGIALGFEPQQTGLLGDMLGIRPILSEHGFNYSLAYLSQLSYNAGGGYNHDKQASYIDQFSLTFQQDLELYTGIPDAVIEGNIVNRNHDNNLTRDRLQDPRANITDLSQESFGGQSITRLGWLTFARSFADQKLHWRIGLMNKVQDFDQIIPCDFQTLGLCGGKSANSLTWFNWNVHYWGTTLQYKLTDGLTLKAGVMEQNPDAPSRGRAWSWSTKGSKGILLPLELELKTNAFQDLPGIYNLGVLYTNAEQRDLYNGVSGAPGATDPGGYRYHDNTWFFYSGFNQQVTKHQDDASRGLSVFYSMSLADQRTNYMHYTTSAGIRYRGLFDSRPQDWLGFGVSMVKLSDYYKDNQRYLNQINNVSDYANPRYSPIPGHSITAELYYRFRVTSWLELQPDLQYWHSPAGVNQTQDAWVTGLKTVITF</sequence>
<evidence type="ECO:0000256" key="1">
    <source>
        <dbReference type="ARBA" id="ARBA00008769"/>
    </source>
</evidence>
<feature type="signal peptide" evidence="2">
    <location>
        <begin position="1"/>
        <end position="31"/>
    </location>
</feature>
<dbReference type="RefSeq" id="WP_080992148.1">
    <property type="nucleotide sequence ID" value="NZ_CBCPKE010000036.1"/>
</dbReference>
<accession>A0A209A322</accession>
<protein>
    <submittedName>
        <fullName evidence="3">Carbohydrate porin</fullName>
    </submittedName>
</protein>
<evidence type="ECO:0000256" key="2">
    <source>
        <dbReference type="RuleBase" id="RU363072"/>
    </source>
</evidence>
<gene>
    <name evidence="3" type="ORF">CBW57_10085</name>
</gene>
<dbReference type="GO" id="GO:0016020">
    <property type="term" value="C:membrane"/>
    <property type="evidence" value="ECO:0007669"/>
    <property type="project" value="InterPro"/>
</dbReference>
<feature type="chain" id="PRO_5011330138" evidence="2">
    <location>
        <begin position="32"/>
        <end position="473"/>
    </location>
</feature>
<name>A0A209A322_YERIN</name>
<dbReference type="PANTHER" id="PTHR37944:SF1">
    <property type="entry name" value="PORIN B"/>
    <property type="match status" value="1"/>
</dbReference>
<reference evidence="3 4" key="1">
    <citation type="submission" date="2017-05" db="EMBL/GenBank/DDBJ databases">
        <title>Whole genome sequencing of Yersinia kristensenii.</title>
        <authorList>
            <person name="Campioni F."/>
        </authorList>
    </citation>
    <scope>NUCLEOTIDE SEQUENCE [LARGE SCALE GENOMIC DNA]</scope>
    <source>
        <strain evidence="3 4">CFSAN060536</strain>
    </source>
</reference>
<evidence type="ECO:0000313" key="3">
    <source>
        <dbReference type="EMBL" id="OVZ87130.1"/>
    </source>
</evidence>
<keyword evidence="2" id="KW-0732">Signal</keyword>
<dbReference type="InterPro" id="IPR052932">
    <property type="entry name" value="OprB_Porin"/>
</dbReference>
<dbReference type="Pfam" id="PF04966">
    <property type="entry name" value="OprB"/>
    <property type="match status" value="1"/>
</dbReference>
<dbReference type="Gene3D" id="2.40.160.180">
    <property type="entry name" value="Carbohydrate-selective porin OprB"/>
    <property type="match status" value="1"/>
</dbReference>
<comment type="similarity">
    <text evidence="1 2">Belongs to the OprB family.</text>
</comment>
<dbReference type="InterPro" id="IPR038673">
    <property type="entry name" value="OprB_sf"/>
</dbReference>
<comment type="caution">
    <text evidence="3">The sequence shown here is derived from an EMBL/GenBank/DDBJ whole genome shotgun (WGS) entry which is preliminary data.</text>
</comment>
<dbReference type="AlphaFoldDB" id="A0A209A322"/>
<dbReference type="EMBL" id="NHOI01000011">
    <property type="protein sequence ID" value="OVZ87130.1"/>
    <property type="molecule type" value="Genomic_DNA"/>
</dbReference>
<dbReference type="Proteomes" id="UP000196440">
    <property type="component" value="Unassembled WGS sequence"/>
</dbReference>
<dbReference type="PANTHER" id="PTHR37944">
    <property type="entry name" value="PORIN B"/>
    <property type="match status" value="1"/>
</dbReference>
<dbReference type="GO" id="GO:0015288">
    <property type="term" value="F:porin activity"/>
    <property type="evidence" value="ECO:0007669"/>
    <property type="project" value="InterPro"/>
</dbReference>